<dbReference type="Proteomes" id="UP000177690">
    <property type="component" value="Unassembled WGS sequence"/>
</dbReference>
<name>A0A1G1ZUC3_9BACT</name>
<evidence type="ECO:0000256" key="1">
    <source>
        <dbReference type="SAM" id="MobiDB-lite"/>
    </source>
</evidence>
<evidence type="ECO:0000313" key="3">
    <source>
        <dbReference type="EMBL" id="OGY68154.1"/>
    </source>
</evidence>
<gene>
    <name evidence="3" type="ORF">A3I24_00780</name>
</gene>
<dbReference type="STRING" id="1798409.A3I24_00780"/>
<dbReference type="EMBL" id="MHJL01000006">
    <property type="protein sequence ID" value="OGY68154.1"/>
    <property type="molecule type" value="Genomic_DNA"/>
</dbReference>
<feature type="region of interest" description="Disordered" evidence="1">
    <location>
        <begin position="142"/>
        <end position="189"/>
    </location>
</feature>
<keyword evidence="2" id="KW-0472">Membrane</keyword>
<comment type="caution">
    <text evidence="3">The sequence shown here is derived from an EMBL/GenBank/DDBJ whole genome shotgun (WGS) entry which is preliminary data.</text>
</comment>
<organism evidence="3 4">
    <name type="scientific">Candidatus Harrisonbacteria bacterium RIFCSPLOWO2_02_FULL_41_13b</name>
    <dbReference type="NCBI Taxonomy" id="1798409"/>
    <lineage>
        <taxon>Bacteria</taxon>
        <taxon>Candidatus Harrisoniibacteriota</taxon>
    </lineage>
</organism>
<sequence length="189" mass="21288">MTIKTLVIPIAFLFLSFLMLWIIIHIAKGKWWIKAGAILAFSVLGFIIWQALESYRGWPTAEPPPEIFVFIWAVVIEPDPKTQNPGLIYVWAGYPTKSKGSEALLSYNPSENEPRAHILPYSRILHEQIEKAKTMVASGQPVFFKRNNGRNTEDGEIGPPGNTDGGGSNDQEGEYRIYDLPPSYRIPKD</sequence>
<feature type="transmembrane region" description="Helical" evidence="2">
    <location>
        <begin position="31"/>
        <end position="52"/>
    </location>
</feature>
<proteinExistence type="predicted"/>
<evidence type="ECO:0000256" key="2">
    <source>
        <dbReference type="SAM" id="Phobius"/>
    </source>
</evidence>
<evidence type="ECO:0000313" key="4">
    <source>
        <dbReference type="Proteomes" id="UP000177690"/>
    </source>
</evidence>
<keyword evidence="2" id="KW-0812">Transmembrane</keyword>
<reference evidence="3 4" key="1">
    <citation type="journal article" date="2016" name="Nat. Commun.">
        <title>Thousands of microbial genomes shed light on interconnected biogeochemical processes in an aquifer system.</title>
        <authorList>
            <person name="Anantharaman K."/>
            <person name="Brown C.T."/>
            <person name="Hug L.A."/>
            <person name="Sharon I."/>
            <person name="Castelle C.J."/>
            <person name="Probst A.J."/>
            <person name="Thomas B.C."/>
            <person name="Singh A."/>
            <person name="Wilkins M.J."/>
            <person name="Karaoz U."/>
            <person name="Brodie E.L."/>
            <person name="Williams K.H."/>
            <person name="Hubbard S.S."/>
            <person name="Banfield J.F."/>
        </authorList>
    </citation>
    <scope>NUCLEOTIDE SEQUENCE [LARGE SCALE GENOMIC DNA]</scope>
</reference>
<protein>
    <submittedName>
        <fullName evidence="3">Uncharacterized protein</fullName>
    </submittedName>
</protein>
<dbReference type="AlphaFoldDB" id="A0A1G1ZUC3"/>
<feature type="transmembrane region" description="Helical" evidence="2">
    <location>
        <begin position="6"/>
        <end position="24"/>
    </location>
</feature>
<accession>A0A1G1ZUC3</accession>
<keyword evidence="2" id="KW-1133">Transmembrane helix</keyword>